<sequence>MRVFLLVGALLLVSPLPAFCQGRDTVFAVHKLFREKRGSAKGLLSFSDSTAVKAYRAQRAGSPIATQDTRRDALANTAFTIAGMLKASQYSVEEEAAVISRYNDGGSIPPAIRRKLKRKHFHRTAGDIVSP</sequence>
<reference evidence="2 3" key="1">
    <citation type="submission" date="2015-12" db="EMBL/GenBank/DDBJ databases">
        <authorList>
            <person name="Shamseldin A."/>
            <person name="Moawad H."/>
            <person name="Abd El-Rahim W.M."/>
            <person name="Sadowsky M.J."/>
        </authorList>
    </citation>
    <scope>NUCLEOTIDE SEQUENCE [LARGE SCALE GENOMIC DNA]</scope>
    <source>
        <strain evidence="2 3">DG5B</strain>
    </source>
</reference>
<evidence type="ECO:0000313" key="2">
    <source>
        <dbReference type="EMBL" id="ALW85999.1"/>
    </source>
</evidence>
<dbReference type="AlphaFoldDB" id="A0A0U3K085"/>
<dbReference type="Proteomes" id="UP000059542">
    <property type="component" value="Chromosome"/>
</dbReference>
<evidence type="ECO:0000313" key="3">
    <source>
        <dbReference type="Proteomes" id="UP000059542"/>
    </source>
</evidence>
<keyword evidence="3" id="KW-1185">Reference proteome</keyword>
<evidence type="ECO:0000256" key="1">
    <source>
        <dbReference type="SAM" id="SignalP"/>
    </source>
</evidence>
<keyword evidence="1" id="KW-0732">Signal</keyword>
<name>A0A0U3K085_9BACT</name>
<feature type="chain" id="PRO_5006840583" evidence="1">
    <location>
        <begin position="21"/>
        <end position="131"/>
    </location>
</feature>
<accession>A0A0U3K085</accession>
<gene>
    <name evidence="2" type="ORF">AUC43_13410</name>
</gene>
<organism evidence="2 3">
    <name type="scientific">Hymenobacter sedentarius</name>
    <dbReference type="NCBI Taxonomy" id="1411621"/>
    <lineage>
        <taxon>Bacteria</taxon>
        <taxon>Pseudomonadati</taxon>
        <taxon>Bacteroidota</taxon>
        <taxon>Cytophagia</taxon>
        <taxon>Cytophagales</taxon>
        <taxon>Hymenobacteraceae</taxon>
        <taxon>Hymenobacter</taxon>
    </lineage>
</organism>
<feature type="signal peptide" evidence="1">
    <location>
        <begin position="1"/>
        <end position="20"/>
    </location>
</feature>
<protein>
    <submittedName>
        <fullName evidence="2">Uncharacterized protein</fullName>
    </submittedName>
</protein>
<dbReference type="STRING" id="1411621.AUC43_13410"/>
<dbReference type="EMBL" id="CP013909">
    <property type="protein sequence ID" value="ALW85999.1"/>
    <property type="molecule type" value="Genomic_DNA"/>
</dbReference>
<proteinExistence type="predicted"/>
<dbReference type="KEGG" id="hyg:AUC43_13410"/>